<gene>
    <name evidence="2" type="ORF">BG011_003510</name>
</gene>
<dbReference type="Pfam" id="PF26146">
    <property type="entry name" value="PI-PLC_X"/>
    <property type="match status" value="1"/>
</dbReference>
<dbReference type="GO" id="GO:0008081">
    <property type="term" value="F:phosphoric diester hydrolase activity"/>
    <property type="evidence" value="ECO:0007669"/>
    <property type="project" value="InterPro"/>
</dbReference>
<dbReference type="EMBL" id="JAAAJA010000231">
    <property type="protein sequence ID" value="KAG0258142.1"/>
    <property type="molecule type" value="Genomic_DNA"/>
</dbReference>
<organism evidence="2 3">
    <name type="scientific">Mortierella polycephala</name>
    <dbReference type="NCBI Taxonomy" id="41804"/>
    <lineage>
        <taxon>Eukaryota</taxon>
        <taxon>Fungi</taxon>
        <taxon>Fungi incertae sedis</taxon>
        <taxon>Mucoromycota</taxon>
        <taxon>Mortierellomycotina</taxon>
        <taxon>Mortierellomycetes</taxon>
        <taxon>Mortierellales</taxon>
        <taxon>Mortierellaceae</taxon>
        <taxon>Mortierella</taxon>
    </lineage>
</organism>
<dbReference type="Proteomes" id="UP000726737">
    <property type="component" value="Unassembled WGS sequence"/>
</dbReference>
<comment type="caution">
    <text evidence="2">The sequence shown here is derived from an EMBL/GenBank/DDBJ whole genome shotgun (WGS) entry which is preliminary data.</text>
</comment>
<reference evidence="2" key="1">
    <citation type="journal article" date="2020" name="Fungal Divers.">
        <title>Resolving the Mortierellaceae phylogeny through synthesis of multi-gene phylogenetics and phylogenomics.</title>
        <authorList>
            <person name="Vandepol N."/>
            <person name="Liber J."/>
            <person name="Desiro A."/>
            <person name="Na H."/>
            <person name="Kennedy M."/>
            <person name="Barry K."/>
            <person name="Grigoriev I.V."/>
            <person name="Miller A.N."/>
            <person name="O'Donnell K."/>
            <person name="Stajich J.E."/>
            <person name="Bonito G."/>
        </authorList>
    </citation>
    <scope>NUCLEOTIDE SEQUENCE</scope>
    <source>
        <strain evidence="2">KOD948</strain>
    </source>
</reference>
<dbReference type="GO" id="GO:0006629">
    <property type="term" value="P:lipid metabolic process"/>
    <property type="evidence" value="ECO:0007669"/>
    <property type="project" value="InterPro"/>
</dbReference>
<dbReference type="OrthoDB" id="7984201at2759"/>
<keyword evidence="3" id="KW-1185">Reference proteome</keyword>
<accession>A0A9P6Q3Y2</accession>
<dbReference type="PANTHER" id="PTHR13593:SF140">
    <property type="entry name" value="PLC-LIKE PHOSPHODIESTERASE"/>
    <property type="match status" value="1"/>
</dbReference>
<evidence type="ECO:0000313" key="3">
    <source>
        <dbReference type="Proteomes" id="UP000726737"/>
    </source>
</evidence>
<feature type="region of interest" description="Disordered" evidence="1">
    <location>
        <begin position="51"/>
        <end position="85"/>
    </location>
</feature>
<name>A0A9P6Q3Y2_9FUNG</name>
<dbReference type="AlphaFoldDB" id="A0A9P6Q3Y2"/>
<evidence type="ECO:0000256" key="1">
    <source>
        <dbReference type="SAM" id="MobiDB-lite"/>
    </source>
</evidence>
<feature type="compositionally biased region" description="Basic and acidic residues" evidence="1">
    <location>
        <begin position="63"/>
        <end position="73"/>
    </location>
</feature>
<dbReference type="Gene3D" id="3.20.20.190">
    <property type="entry name" value="Phosphatidylinositol (PI) phosphodiesterase"/>
    <property type="match status" value="1"/>
</dbReference>
<protein>
    <recommendedName>
        <fullName evidence="4">PLC-like phosphodiesterase</fullName>
    </recommendedName>
</protein>
<dbReference type="InterPro" id="IPR017946">
    <property type="entry name" value="PLC-like_Pdiesterase_TIM-brl"/>
</dbReference>
<dbReference type="SUPFAM" id="SSF51695">
    <property type="entry name" value="PLC-like phosphodiesterases"/>
    <property type="match status" value="1"/>
</dbReference>
<dbReference type="CDD" id="cd08557">
    <property type="entry name" value="PI-PLCc_bacteria_like"/>
    <property type="match status" value="1"/>
</dbReference>
<proteinExistence type="predicted"/>
<dbReference type="InterPro" id="IPR051057">
    <property type="entry name" value="PI-PLC_domain"/>
</dbReference>
<sequence length="516" mass="58595">MPQPPVHHLGKSTSNSGAVLYPLVKQRLAREQHPGWDTECLTRQESIHGGNWESRKSQFQKRGASDEKTRQDRTPSSSRGAHIPQIKRHISVPLGSFQARAAVNSTDMLCNGRADLCDLRYNQVTYPGTHNSGSYDLQYDCGLSTETCLKSTTVCTEQAQNCAKGWETRCTKMTNTCEKSLPKWLHWLCGAFTSVCESTEQFCLGWEQICTSSIEVCTLWGSACLQLIPDWAVPCLWENQPGHPISQQLTDGIRFLDLGTCLTKNNTELVLCHGNGALRALGHPLDSILSQILEFALANPYDVITVEFNEYDGDVALISQMIVSKILKYFTLPTGELMFWPRKDVSEPWPSLRDMILANKRIMLFFGDTYWSIPDPKPEWANQKDLWKKDGFHYTSRDSQPGQLNQSYYDWCTQGPPNDGSFLQWQQIDINMAILEEDIRSSLQQGKIPQLCIGPLAKITNSAFLDALADYCYSRWPYWFRVRVNDYWEGNVFKVANLFNDRNVARIKAGDTLTPY</sequence>
<dbReference type="PANTHER" id="PTHR13593">
    <property type="match status" value="1"/>
</dbReference>
<evidence type="ECO:0000313" key="2">
    <source>
        <dbReference type="EMBL" id="KAG0258142.1"/>
    </source>
</evidence>
<evidence type="ECO:0008006" key="4">
    <source>
        <dbReference type="Google" id="ProtNLM"/>
    </source>
</evidence>